<accession>A0A0K8TUD6</accession>
<organism evidence="2">
    <name type="scientific">Conus lenavati</name>
    <name type="common">Cone snail</name>
    <dbReference type="NCBI Taxonomy" id="1519839"/>
    <lineage>
        <taxon>Eukaryota</taxon>
        <taxon>Metazoa</taxon>
        <taxon>Spiralia</taxon>
        <taxon>Lophotrochozoa</taxon>
        <taxon>Mollusca</taxon>
        <taxon>Gastropoda</taxon>
        <taxon>Caenogastropoda</taxon>
        <taxon>Neogastropoda</taxon>
        <taxon>Conoidea</taxon>
        <taxon>Conidae</taxon>
        <taxon>Conus</taxon>
        <taxon>Splinoconus</taxon>
    </lineage>
</organism>
<dbReference type="AlphaFoldDB" id="A0A0K8TUD6"/>
<feature type="signal peptide" evidence="1">
    <location>
        <begin position="1"/>
        <end position="23"/>
    </location>
</feature>
<feature type="chain" id="PRO_5005520528" evidence="1">
    <location>
        <begin position="24"/>
        <end position="115"/>
    </location>
</feature>
<evidence type="ECO:0000313" key="2">
    <source>
        <dbReference type="EMBL" id="JAI17878.1"/>
    </source>
</evidence>
<dbReference type="EMBL" id="GCVH01000015">
    <property type="protein sequence ID" value="JAI17878.1"/>
    <property type="molecule type" value="Transcribed_RNA"/>
</dbReference>
<protein>
    <submittedName>
        <fullName evidence="2">Conopeptide</fullName>
    </submittedName>
</protein>
<name>A0A0K8TUD6_CONLV</name>
<evidence type="ECO:0000256" key="1">
    <source>
        <dbReference type="SAM" id="SignalP"/>
    </source>
</evidence>
<proteinExistence type="predicted"/>
<reference evidence="2" key="1">
    <citation type="submission" date="2015-04" db="EMBL/GenBank/DDBJ databases">
        <authorList>
            <person name="Syromyatnikov M.Y."/>
            <person name="Popov V.N."/>
        </authorList>
    </citation>
    <scope>NUCLEOTIDE SEQUENCE</scope>
    <source>
        <tissue evidence="2">Venom duct</tissue>
    </source>
</reference>
<keyword evidence="1" id="KW-0732">Signal</keyword>
<sequence>MTMNMSMTLSVFVMVVIAATVVGSTPLEGKDFNCEGLAYHECCRNEMRICIVECSSVWDADSCWDYCYSSAATNCECHPQDGCCPDFLESYSSCLFFDGLEEYECWEQARYVPCW</sequence>